<dbReference type="GO" id="GO:0016787">
    <property type="term" value="F:hydrolase activity"/>
    <property type="evidence" value="ECO:0007669"/>
    <property type="project" value="InterPro"/>
</dbReference>
<organism evidence="1 2">
    <name type="scientific">Papaver somniferum</name>
    <name type="common">Opium poppy</name>
    <dbReference type="NCBI Taxonomy" id="3469"/>
    <lineage>
        <taxon>Eukaryota</taxon>
        <taxon>Viridiplantae</taxon>
        <taxon>Streptophyta</taxon>
        <taxon>Embryophyta</taxon>
        <taxon>Tracheophyta</taxon>
        <taxon>Spermatophyta</taxon>
        <taxon>Magnoliopsida</taxon>
        <taxon>Ranunculales</taxon>
        <taxon>Papaveraceae</taxon>
        <taxon>Papaveroideae</taxon>
        <taxon>Papaver</taxon>
    </lineage>
</organism>
<name>A0A4Y7IHB6_PAPSO</name>
<sequence>METAAASCSTLLNNTTSLTTTNKSPPNVYPFIHSINTKITSQPFSSPSSSLSSISTTFTKLNHCPIKFQSRISALSSDSNNDDVDSENPSPEFAILLEVEGVLMDVYRVGNREAFNLAFSKRGLDCANWTEPIYLDLVRKTGGDEERMVVLFFERIGWPTSLPTNEKEAFVKSVLKEKAICLQRKALDEFVMTQDSPLRHGVETFIDDALSRSIPVVILTAYSKNGEKLARSIVEKLGPDRISKLKIVGKEEMEGSLYGQLVPGKGPSFGLDDELAKEASKAALAQKQKIAEEVAFALKVSVDLNTMPTESSEKMVATLRAGAEYAGVPVQNCVLIAGGQSGVSGSQCIAMPCIVLRSSSTSRAEFPSARAIMDGFGGADLTVSKLLKRRWDLK</sequence>
<gene>
    <name evidence="1" type="ORF">C5167_041246</name>
</gene>
<dbReference type="AlphaFoldDB" id="A0A4Y7IHB6"/>
<keyword evidence="2" id="KW-1185">Reference proteome</keyword>
<dbReference type="Gene3D" id="1.10.150.240">
    <property type="entry name" value="Putative phosphatase, domain 2"/>
    <property type="match status" value="1"/>
</dbReference>
<evidence type="ECO:0000313" key="1">
    <source>
        <dbReference type="EMBL" id="RZC48287.1"/>
    </source>
</evidence>
<evidence type="ECO:0000313" key="2">
    <source>
        <dbReference type="Proteomes" id="UP000316621"/>
    </source>
</evidence>
<proteinExistence type="predicted"/>
<dbReference type="InterPro" id="IPR023198">
    <property type="entry name" value="PGP-like_dom2"/>
</dbReference>
<dbReference type="PANTHER" id="PTHR42896:SF3">
    <property type="entry name" value="PROTEIN, PUTATIVE, EXPRESSED-RELATED"/>
    <property type="match status" value="1"/>
</dbReference>
<dbReference type="InterPro" id="IPR036412">
    <property type="entry name" value="HAD-like_sf"/>
</dbReference>
<dbReference type="Gene3D" id="3.40.50.1000">
    <property type="entry name" value="HAD superfamily/HAD-like"/>
    <property type="match status" value="1"/>
</dbReference>
<accession>A0A4Y7IHB6</accession>
<dbReference type="InterPro" id="IPR023214">
    <property type="entry name" value="HAD_sf"/>
</dbReference>
<dbReference type="SUPFAM" id="SSF56784">
    <property type="entry name" value="HAD-like"/>
    <property type="match status" value="1"/>
</dbReference>
<dbReference type="InterPro" id="IPR044999">
    <property type="entry name" value="CbbY-like"/>
</dbReference>
<reference evidence="1 2" key="1">
    <citation type="journal article" date="2018" name="Science">
        <title>The opium poppy genome and morphinan production.</title>
        <authorList>
            <person name="Guo L."/>
            <person name="Winzer T."/>
            <person name="Yang X."/>
            <person name="Li Y."/>
            <person name="Ning Z."/>
            <person name="He Z."/>
            <person name="Teodor R."/>
            <person name="Lu Y."/>
            <person name="Bowser T.A."/>
            <person name="Graham I.A."/>
            <person name="Ye K."/>
        </authorList>
    </citation>
    <scope>NUCLEOTIDE SEQUENCE [LARGE SCALE GENOMIC DNA]</scope>
    <source>
        <strain evidence="2">cv. HN1</strain>
        <tissue evidence="1">Leaves</tissue>
    </source>
</reference>
<dbReference type="OMA" id="DCANWSE"/>
<dbReference type="Gramene" id="RZC48287">
    <property type="protein sequence ID" value="RZC48287"/>
    <property type="gene ID" value="C5167_041246"/>
</dbReference>
<dbReference type="Proteomes" id="UP000316621">
    <property type="component" value="Chromosome 1"/>
</dbReference>
<protein>
    <submittedName>
        <fullName evidence="1">Uncharacterized protein</fullName>
    </submittedName>
</protein>
<dbReference type="EMBL" id="CM010715">
    <property type="protein sequence ID" value="RZC48287.1"/>
    <property type="molecule type" value="Genomic_DNA"/>
</dbReference>
<dbReference type="PANTHER" id="PTHR42896">
    <property type="entry name" value="XYLULOSE-1,5-BISPHOSPHATE (XUBP) PHOSPHATASE"/>
    <property type="match status" value="1"/>
</dbReference>